<name>A0A7G8LGE1_9CAUD</name>
<organism evidence="1 2">
    <name type="scientific">Gordonia phage Ohgeesy</name>
    <dbReference type="NCBI Taxonomy" id="2762412"/>
    <lineage>
        <taxon>Viruses</taxon>
        <taxon>Duplodnaviria</taxon>
        <taxon>Heunggongvirae</taxon>
        <taxon>Uroviricota</taxon>
        <taxon>Caudoviricetes</taxon>
        <taxon>Nymbaxtervirinae</taxon>
        <taxon>Baxterfoxvirus</taxon>
        <taxon>Baxterfoxvirus ohgeesy</taxon>
    </lineage>
</organism>
<dbReference type="Gene3D" id="3.40.50.300">
    <property type="entry name" value="P-loop containing nucleotide triphosphate hydrolases"/>
    <property type="match status" value="1"/>
</dbReference>
<reference evidence="1 2" key="1">
    <citation type="submission" date="2020-06" db="EMBL/GenBank/DDBJ databases">
        <authorList>
            <person name="Astarita V."/>
            <person name="Brady F.L."/>
            <person name="Dana G."/>
            <person name="Kearney B."/>
            <person name="Murphy M."/>
            <person name="Patel P."/>
            <person name="Pellegrino S."/>
            <person name="Rivera M."/>
            <person name="Scipioni M.L."/>
            <person name="Shalders W."/>
            <person name="Simms N.M."/>
            <person name="Valenti A.J."/>
            <person name="Vitarbo L."/>
            <person name="Merkhofer E.C."/>
            <person name="Garlena R.A."/>
            <person name="Russell D.A."/>
            <person name="Pope W.H."/>
            <person name="Jacobs-Sera D."/>
            <person name="Hatfull G.F."/>
        </authorList>
    </citation>
    <scope>NUCLEOTIDE SEQUENCE [LARGE SCALE GENOMIC DNA]</scope>
</reference>
<gene>
    <name evidence="1" type="primary">84</name>
    <name evidence="1" type="ORF">SEA_OHGEESY_84</name>
</gene>
<dbReference type="RefSeq" id="YP_010653359.1">
    <property type="nucleotide sequence ID" value="NC_070796.1"/>
</dbReference>
<dbReference type="EMBL" id="MT639650">
    <property type="protein sequence ID" value="QNJ56313.1"/>
    <property type="molecule type" value="Genomic_DNA"/>
</dbReference>
<dbReference type="KEGG" id="vg:77929192"/>
<evidence type="ECO:0000313" key="2">
    <source>
        <dbReference type="Proteomes" id="UP000515937"/>
    </source>
</evidence>
<accession>A0A7G8LGE1</accession>
<dbReference type="InterPro" id="IPR027417">
    <property type="entry name" value="P-loop_NTPase"/>
</dbReference>
<protein>
    <submittedName>
        <fullName evidence="1">AAA-ATPase</fullName>
    </submittedName>
</protein>
<evidence type="ECO:0000313" key="1">
    <source>
        <dbReference type="EMBL" id="QNJ56313.1"/>
    </source>
</evidence>
<dbReference type="SUPFAM" id="SSF52540">
    <property type="entry name" value="P-loop containing nucleoside triphosphate hydrolases"/>
    <property type="match status" value="1"/>
</dbReference>
<proteinExistence type="predicted"/>
<sequence>MTTMACTRTRNIVELTGDHRSGKTETLIRVAIADALSGRRVLFATFRWTVARNTFERVANEIDNDSITRVRRSSGNLRIDLVNGGLIDVRAVTTTGHRGIDVDTVILDDAHEYEQHVESAMWCAVASPNPRVYIARVG</sequence>
<dbReference type="GeneID" id="77929192"/>
<keyword evidence="2" id="KW-1185">Reference proteome</keyword>
<dbReference type="Proteomes" id="UP000515937">
    <property type="component" value="Segment"/>
</dbReference>